<reference evidence="2 3" key="1">
    <citation type="submission" date="2018-08" db="EMBL/GenBank/DDBJ databases">
        <title>Sequencing the genomes of 1000 actinobacteria strains.</title>
        <authorList>
            <person name="Klenk H.-P."/>
        </authorList>
    </citation>
    <scope>NUCLEOTIDE SEQUENCE [LARGE SCALE GENOMIC DNA]</scope>
    <source>
        <strain evidence="2 3">DSM 43927</strain>
    </source>
</reference>
<dbReference type="RefSeq" id="WP_116025556.1">
    <property type="nucleotide sequence ID" value="NZ_QTTT01000001.1"/>
</dbReference>
<dbReference type="EMBL" id="QTTT01000001">
    <property type="protein sequence ID" value="REF00398.1"/>
    <property type="molecule type" value="Genomic_DNA"/>
</dbReference>
<dbReference type="Proteomes" id="UP000256661">
    <property type="component" value="Unassembled WGS sequence"/>
</dbReference>
<keyword evidence="1" id="KW-1133">Transmembrane helix</keyword>
<dbReference type="Pfam" id="PF11239">
    <property type="entry name" value="DUF3040"/>
    <property type="match status" value="1"/>
</dbReference>
<protein>
    <submittedName>
        <fullName evidence="2">DUF3040 family protein</fullName>
    </submittedName>
</protein>
<dbReference type="OrthoDB" id="3483882at2"/>
<name>A0A3D9SXV8_9ACTN</name>
<feature type="transmembrane region" description="Helical" evidence="1">
    <location>
        <begin position="44"/>
        <end position="61"/>
    </location>
</feature>
<evidence type="ECO:0000256" key="1">
    <source>
        <dbReference type="SAM" id="Phobius"/>
    </source>
</evidence>
<dbReference type="AlphaFoldDB" id="A0A3D9SXV8"/>
<evidence type="ECO:0000313" key="2">
    <source>
        <dbReference type="EMBL" id="REF00398.1"/>
    </source>
</evidence>
<comment type="caution">
    <text evidence="2">The sequence shown here is derived from an EMBL/GenBank/DDBJ whole genome shotgun (WGS) entry which is preliminary data.</text>
</comment>
<organism evidence="2 3">
    <name type="scientific">Thermomonospora umbrina</name>
    <dbReference type="NCBI Taxonomy" id="111806"/>
    <lineage>
        <taxon>Bacteria</taxon>
        <taxon>Bacillati</taxon>
        <taxon>Actinomycetota</taxon>
        <taxon>Actinomycetes</taxon>
        <taxon>Streptosporangiales</taxon>
        <taxon>Thermomonosporaceae</taxon>
        <taxon>Thermomonospora</taxon>
    </lineage>
</organism>
<keyword evidence="1" id="KW-0472">Membrane</keyword>
<evidence type="ECO:0000313" key="3">
    <source>
        <dbReference type="Proteomes" id="UP000256661"/>
    </source>
</evidence>
<sequence>MALSMEEQRILAEIETRLAQDDPGLAGRLSGMTRARRRRRVRRGATAVAAVVLLVLVVMAVT</sequence>
<keyword evidence="1" id="KW-0812">Transmembrane</keyword>
<gene>
    <name evidence="2" type="ORF">DFJ69_5933</name>
</gene>
<dbReference type="InterPro" id="IPR021401">
    <property type="entry name" value="DUF3040"/>
</dbReference>
<proteinExistence type="predicted"/>
<keyword evidence="3" id="KW-1185">Reference proteome</keyword>
<accession>A0A3D9SXV8</accession>